<keyword evidence="7" id="KW-1185">Reference proteome</keyword>
<feature type="coiled-coil region" evidence="4">
    <location>
        <begin position="388"/>
        <end position="415"/>
    </location>
</feature>
<dbReference type="PANTHER" id="PTHR30408">
    <property type="entry name" value="TYPE-1 RESTRICTION ENZYME ECOKI SPECIFICITY PROTEIN"/>
    <property type="match status" value="1"/>
</dbReference>
<dbReference type="GO" id="GO:0009307">
    <property type="term" value="P:DNA restriction-modification system"/>
    <property type="evidence" value="ECO:0007669"/>
    <property type="project" value="UniProtKB-KW"/>
</dbReference>
<keyword evidence="3" id="KW-0238">DNA-binding</keyword>
<feature type="domain" description="Type I restriction modification DNA specificity" evidence="5">
    <location>
        <begin position="227"/>
        <end position="407"/>
    </location>
</feature>
<keyword evidence="4" id="KW-0175">Coiled coil</keyword>
<keyword evidence="6" id="KW-0255">Endonuclease</keyword>
<keyword evidence="6" id="KW-0540">Nuclease</keyword>
<keyword evidence="2" id="KW-0680">Restriction system</keyword>
<reference evidence="7" key="1">
    <citation type="submission" date="2016-11" db="EMBL/GenBank/DDBJ databases">
        <authorList>
            <person name="Varghese N."/>
            <person name="Submissions S."/>
        </authorList>
    </citation>
    <scope>NUCLEOTIDE SEQUENCE [LARGE SCALE GENOMIC DNA]</scope>
    <source>
        <strain evidence="7">USBA-503</strain>
    </source>
</reference>
<gene>
    <name evidence="6" type="ORF">SAMN05443507_11740</name>
</gene>
<evidence type="ECO:0000256" key="4">
    <source>
        <dbReference type="SAM" id="Coils"/>
    </source>
</evidence>
<comment type="similarity">
    <text evidence="1">Belongs to the type-I restriction system S methylase family.</text>
</comment>
<proteinExistence type="inferred from homology"/>
<evidence type="ECO:0000313" key="7">
    <source>
        <dbReference type="Proteomes" id="UP000184016"/>
    </source>
</evidence>
<accession>A0A1M6TQ48</accession>
<dbReference type="CDD" id="cd17268">
    <property type="entry name" value="RMtype1_S_Ara36733I_TRD1-CR1_like"/>
    <property type="match status" value="1"/>
</dbReference>
<evidence type="ECO:0000313" key="6">
    <source>
        <dbReference type="EMBL" id="SHK59056.1"/>
    </source>
</evidence>
<organism evidence="6 7">
    <name type="scientific">Alicyclobacillus tolerans</name>
    <dbReference type="NCBI Taxonomy" id="90970"/>
    <lineage>
        <taxon>Bacteria</taxon>
        <taxon>Bacillati</taxon>
        <taxon>Bacillota</taxon>
        <taxon>Bacilli</taxon>
        <taxon>Bacillales</taxon>
        <taxon>Alicyclobacillaceae</taxon>
        <taxon>Alicyclobacillus</taxon>
    </lineage>
</organism>
<dbReference type="GO" id="GO:0003677">
    <property type="term" value="F:DNA binding"/>
    <property type="evidence" value="ECO:0007669"/>
    <property type="project" value="UniProtKB-KW"/>
</dbReference>
<evidence type="ECO:0000259" key="5">
    <source>
        <dbReference type="Pfam" id="PF01420"/>
    </source>
</evidence>
<dbReference type="Gene3D" id="1.10.287.1120">
    <property type="entry name" value="Bipartite methylase S protein"/>
    <property type="match status" value="1"/>
</dbReference>
<name>A0A1M6TQ48_9BACL</name>
<dbReference type="InterPro" id="IPR052021">
    <property type="entry name" value="Type-I_RS_S_subunit"/>
</dbReference>
<dbReference type="RefSeq" id="WP_072874524.1">
    <property type="nucleotide sequence ID" value="NZ_FRAF01000017.1"/>
</dbReference>
<dbReference type="OrthoDB" id="9795776at2"/>
<dbReference type="Proteomes" id="UP000184016">
    <property type="component" value="Unassembled WGS sequence"/>
</dbReference>
<dbReference type="InterPro" id="IPR044946">
    <property type="entry name" value="Restrct_endonuc_typeI_TRD_sf"/>
</dbReference>
<dbReference type="PANTHER" id="PTHR30408:SF12">
    <property type="entry name" value="TYPE I RESTRICTION ENZYME MJAVIII SPECIFICITY SUBUNIT"/>
    <property type="match status" value="1"/>
</dbReference>
<dbReference type="EMBL" id="FRAF01000017">
    <property type="protein sequence ID" value="SHK59056.1"/>
    <property type="molecule type" value="Genomic_DNA"/>
</dbReference>
<dbReference type="GO" id="GO:0004519">
    <property type="term" value="F:endonuclease activity"/>
    <property type="evidence" value="ECO:0007669"/>
    <property type="project" value="UniProtKB-KW"/>
</dbReference>
<sequence length="425" mass="47774">MKMELINLTYDPSDKAKVPPGWEAKSLQDICVQKGLIRGPFGGALKKESFVRTGYKVYEQKNAIYQDAQLGDYFIDAQKYEELKRFAVGAGDFIVSCSGTIGRIFRIPEGSPMGIINQALLLIKTDDQIIDSDYFYQYFQWESFQRRIIDNTQGGAMANLVAMNIFKKTTIDVPPLEEQRRIAEILLTWDKVIKLKQTLIEQIGLQKIGLMQNLLTGKIRLSSAKGEWKEVELRHVGSFLKGKGISKDQVVENGFGCVLYGEIYTRHHVFIRKFYSFINDEDATGSTQIRKNDILFAGSGETAEEIGKCVAYLGDESAYAGGDIIILRPEVKVDSLFLSYALNTGKAAIQRAKLGQGHSVVHIYPSTLAEIKVPLPDYDEQCEIAKLLRVYDECIDLLEEELTALKQQKSGLMQLLLTGKVRVQV</sequence>
<dbReference type="AlphaFoldDB" id="A0A1M6TQ48"/>
<dbReference type="Pfam" id="PF01420">
    <property type="entry name" value="Methylase_S"/>
    <property type="match status" value="2"/>
</dbReference>
<keyword evidence="6" id="KW-0378">Hydrolase</keyword>
<dbReference type="STRING" id="1830138.SAMN05443507_11740"/>
<evidence type="ECO:0000256" key="2">
    <source>
        <dbReference type="ARBA" id="ARBA00022747"/>
    </source>
</evidence>
<evidence type="ECO:0000256" key="1">
    <source>
        <dbReference type="ARBA" id="ARBA00010923"/>
    </source>
</evidence>
<protein>
    <submittedName>
        <fullName evidence="6">Restriction endonuclease S subunit</fullName>
    </submittedName>
</protein>
<feature type="domain" description="Type I restriction modification DNA specificity" evidence="5">
    <location>
        <begin position="21"/>
        <end position="203"/>
    </location>
</feature>
<dbReference type="Gene3D" id="3.90.220.20">
    <property type="entry name" value="DNA methylase specificity domains"/>
    <property type="match status" value="2"/>
</dbReference>
<dbReference type="SUPFAM" id="SSF116734">
    <property type="entry name" value="DNA methylase specificity domain"/>
    <property type="match status" value="2"/>
</dbReference>
<dbReference type="InterPro" id="IPR000055">
    <property type="entry name" value="Restrct_endonuc_typeI_TRD"/>
</dbReference>
<evidence type="ECO:0000256" key="3">
    <source>
        <dbReference type="ARBA" id="ARBA00023125"/>
    </source>
</evidence>